<evidence type="ECO:0000313" key="3">
    <source>
        <dbReference type="Proteomes" id="UP000501690"/>
    </source>
</evidence>
<reference evidence="2 3" key="1">
    <citation type="submission" date="2019-04" db="EMBL/GenBank/DDBJ databases">
        <title>An improved genome assembly and genetic linkage map for asparagus bean, Vigna unguiculata ssp. sesquipedialis.</title>
        <authorList>
            <person name="Xia Q."/>
            <person name="Zhang R."/>
            <person name="Dong Y."/>
        </authorList>
    </citation>
    <scope>NUCLEOTIDE SEQUENCE [LARGE SCALE GENOMIC DNA]</scope>
    <source>
        <tissue evidence="2">Leaf</tissue>
    </source>
</reference>
<evidence type="ECO:0000313" key="2">
    <source>
        <dbReference type="EMBL" id="QCE01368.1"/>
    </source>
</evidence>
<sequence length="149" mass="15718">MCSPGFISNPERFVANLVSDLLLAFSHSSSGAVLNPLRQCSQCQSRLVRGDFPHSFCESRFLLVAQGGSATRDIDALTSSSKVHGGAIWFVTDDGKMFSLICYCGLKDEAHSAVGAIFVWFAAVVSIFVTMGTGGGSVGVPMLFQGDGS</sequence>
<feature type="transmembrane region" description="Helical" evidence="1">
    <location>
        <begin position="117"/>
        <end position="144"/>
    </location>
</feature>
<organism evidence="2 3">
    <name type="scientific">Vigna unguiculata</name>
    <name type="common">Cowpea</name>
    <dbReference type="NCBI Taxonomy" id="3917"/>
    <lineage>
        <taxon>Eukaryota</taxon>
        <taxon>Viridiplantae</taxon>
        <taxon>Streptophyta</taxon>
        <taxon>Embryophyta</taxon>
        <taxon>Tracheophyta</taxon>
        <taxon>Spermatophyta</taxon>
        <taxon>Magnoliopsida</taxon>
        <taxon>eudicotyledons</taxon>
        <taxon>Gunneridae</taxon>
        <taxon>Pentapetalae</taxon>
        <taxon>rosids</taxon>
        <taxon>fabids</taxon>
        <taxon>Fabales</taxon>
        <taxon>Fabaceae</taxon>
        <taxon>Papilionoideae</taxon>
        <taxon>50 kb inversion clade</taxon>
        <taxon>NPAAA clade</taxon>
        <taxon>indigoferoid/millettioid clade</taxon>
        <taxon>Phaseoleae</taxon>
        <taxon>Vigna</taxon>
    </lineage>
</organism>
<dbReference type="Proteomes" id="UP000501690">
    <property type="component" value="Linkage Group LG7"/>
</dbReference>
<protein>
    <submittedName>
        <fullName evidence="2">Uncharacterized protein</fullName>
    </submittedName>
</protein>
<keyword evidence="1" id="KW-1133">Transmembrane helix</keyword>
<keyword evidence="3" id="KW-1185">Reference proteome</keyword>
<dbReference type="EMBL" id="CP039351">
    <property type="protein sequence ID" value="QCE01368.1"/>
    <property type="molecule type" value="Genomic_DNA"/>
</dbReference>
<keyword evidence="1" id="KW-0472">Membrane</keyword>
<dbReference type="AlphaFoldDB" id="A0A4D6MK49"/>
<name>A0A4D6MK49_VIGUN</name>
<keyword evidence="1" id="KW-0812">Transmembrane</keyword>
<evidence type="ECO:0000256" key="1">
    <source>
        <dbReference type="SAM" id="Phobius"/>
    </source>
</evidence>
<proteinExistence type="predicted"/>
<gene>
    <name evidence="2" type="ORF">DEO72_LG7g2665</name>
</gene>
<accession>A0A4D6MK49</accession>